<evidence type="ECO:0000313" key="5">
    <source>
        <dbReference type="Proteomes" id="UP000240009"/>
    </source>
</evidence>
<dbReference type="InterPro" id="IPR002372">
    <property type="entry name" value="PQQ_rpt_dom"/>
</dbReference>
<feature type="signal peptide" evidence="2">
    <location>
        <begin position="1"/>
        <end position="21"/>
    </location>
</feature>
<dbReference type="GO" id="GO:0004674">
    <property type="term" value="F:protein serine/threonine kinase activity"/>
    <property type="evidence" value="ECO:0007669"/>
    <property type="project" value="UniProtKB-KW"/>
</dbReference>
<dbReference type="RefSeq" id="WP_105354900.1">
    <property type="nucleotide sequence ID" value="NZ_PUIA01000040.1"/>
</dbReference>
<dbReference type="SUPFAM" id="SSF50998">
    <property type="entry name" value="Quinoprotein alcohol dehydrogenase-like"/>
    <property type="match status" value="1"/>
</dbReference>
<reference evidence="4 5" key="1">
    <citation type="submission" date="2018-02" db="EMBL/GenBank/DDBJ databases">
        <title>Comparative genomes isolates from brazilian mangrove.</title>
        <authorList>
            <person name="Araujo J.E."/>
            <person name="Taketani R.G."/>
            <person name="Silva M.C.P."/>
            <person name="Loureco M.V."/>
            <person name="Andreote F.D."/>
        </authorList>
    </citation>
    <scope>NUCLEOTIDE SEQUENCE [LARGE SCALE GENOMIC DNA]</scope>
    <source>
        <strain evidence="4 5">HEX-2 MGV</strain>
    </source>
</reference>
<protein>
    <submittedName>
        <fullName evidence="4">Serine/threonine protein kinase</fullName>
    </submittedName>
</protein>
<feature type="chain" id="PRO_5015742263" evidence="2">
    <location>
        <begin position="22"/>
        <end position="457"/>
    </location>
</feature>
<feature type="compositionally biased region" description="Basic and acidic residues" evidence="1">
    <location>
        <begin position="214"/>
        <end position="230"/>
    </location>
</feature>
<dbReference type="Gene3D" id="2.130.10.10">
    <property type="entry name" value="YVTN repeat-like/Quinoprotein amine dehydrogenase"/>
    <property type="match status" value="2"/>
</dbReference>
<keyword evidence="4" id="KW-0723">Serine/threonine-protein kinase</keyword>
<evidence type="ECO:0000256" key="1">
    <source>
        <dbReference type="SAM" id="MobiDB-lite"/>
    </source>
</evidence>
<dbReference type="InterPro" id="IPR015943">
    <property type="entry name" value="WD40/YVTN_repeat-like_dom_sf"/>
</dbReference>
<feature type="domain" description="Pyrrolo-quinoline quinone repeat" evidence="3">
    <location>
        <begin position="113"/>
        <end position="210"/>
    </location>
</feature>
<dbReference type="Proteomes" id="UP000240009">
    <property type="component" value="Unassembled WGS sequence"/>
</dbReference>
<dbReference type="OrthoDB" id="229752at2"/>
<keyword evidence="4" id="KW-0418">Kinase</keyword>
<comment type="caution">
    <text evidence="4">The sequence shown here is derived from an EMBL/GenBank/DDBJ whole genome shotgun (WGS) entry which is preliminary data.</text>
</comment>
<evidence type="ECO:0000313" key="4">
    <source>
        <dbReference type="EMBL" id="PQO30029.1"/>
    </source>
</evidence>
<dbReference type="InterPro" id="IPR011047">
    <property type="entry name" value="Quinoprotein_ADH-like_sf"/>
</dbReference>
<dbReference type="PANTHER" id="PTHR34512:SF30">
    <property type="entry name" value="OUTER MEMBRANE PROTEIN ASSEMBLY FACTOR BAMB"/>
    <property type="match status" value="1"/>
</dbReference>
<organism evidence="4 5">
    <name type="scientific">Blastopirellula marina</name>
    <dbReference type="NCBI Taxonomy" id="124"/>
    <lineage>
        <taxon>Bacteria</taxon>
        <taxon>Pseudomonadati</taxon>
        <taxon>Planctomycetota</taxon>
        <taxon>Planctomycetia</taxon>
        <taxon>Pirellulales</taxon>
        <taxon>Pirellulaceae</taxon>
        <taxon>Blastopirellula</taxon>
    </lineage>
</organism>
<dbReference type="Pfam" id="PF13360">
    <property type="entry name" value="PQQ_2"/>
    <property type="match status" value="2"/>
</dbReference>
<gene>
    <name evidence="4" type="ORF">C5Y96_15055</name>
</gene>
<keyword evidence="2" id="KW-0732">Signal</keyword>
<proteinExistence type="predicted"/>
<dbReference type="PANTHER" id="PTHR34512">
    <property type="entry name" value="CELL SURFACE PROTEIN"/>
    <property type="match status" value="1"/>
</dbReference>
<accession>A0A2S8FD03</accession>
<feature type="domain" description="Pyrrolo-quinoline quinone repeat" evidence="3">
    <location>
        <begin position="244"/>
        <end position="378"/>
    </location>
</feature>
<evidence type="ECO:0000256" key="2">
    <source>
        <dbReference type="SAM" id="SignalP"/>
    </source>
</evidence>
<sequence length="457" mass="49384">MRQLIVSLCVGCFSLPGLLMANDWPQWQGLHRDAVSSESGLLKTWPEGGPALAWRVDDLGGGDSTPSIADGRIFGMSNRGDDEVVWALSEKNGEPLWVTKVGPAYKQEMPQSKEGPGCTPTVDGKLLFVMGMAGNVACLNVEDGAVVWQRDLKEDFGGTIPRWSYRESPLIDGEKMIVTPGGNKATIVALDKQTGKTLWETKTHEEEAQPEAAPMREEPREEPARGEGPGRSRGRRGFGLGGPRPDAAYASAIAIEFGGQRQYVQLTAKALVSVSADDGQLLWKYDRPANAMGINCTTPIYQDGLVFAASAYGNGGGAVKLSKTDDGGIEAKEVYFTSNMQNHHGGMIVVDGCLYGANGGNGGGFLACLDYQTGEVLWRERNAQKGALAMADGLLYLRTEEGTVLLIEPSKQEYVEKGRFEQPDRTDSPAWAHPVIANGKLYIRDHDLLLCYDVAAK</sequence>
<keyword evidence="4" id="KW-0808">Transferase</keyword>
<feature type="region of interest" description="Disordered" evidence="1">
    <location>
        <begin position="202"/>
        <end position="241"/>
    </location>
</feature>
<evidence type="ECO:0000259" key="3">
    <source>
        <dbReference type="Pfam" id="PF13360"/>
    </source>
</evidence>
<dbReference type="AlphaFoldDB" id="A0A2S8FD03"/>
<name>A0A2S8FD03_9BACT</name>
<dbReference type="EMBL" id="PUIA01000040">
    <property type="protein sequence ID" value="PQO30029.1"/>
    <property type="molecule type" value="Genomic_DNA"/>
</dbReference>
<feature type="compositionally biased region" description="Gly residues" evidence="1">
    <location>
        <begin position="231"/>
        <end position="241"/>
    </location>
</feature>